<dbReference type="InterPro" id="IPR024516">
    <property type="entry name" value="Mce_C"/>
</dbReference>
<name>A0A7W3MSZ9_9ACTN</name>
<feature type="domain" description="Mammalian cell entry C-terminal" evidence="3">
    <location>
        <begin position="137"/>
        <end position="295"/>
    </location>
</feature>
<feature type="domain" description="Mce/MlaD" evidence="2">
    <location>
        <begin position="40"/>
        <end position="115"/>
    </location>
</feature>
<dbReference type="Proteomes" id="UP000539313">
    <property type="component" value="Unassembled WGS sequence"/>
</dbReference>
<feature type="region of interest" description="Disordered" evidence="1">
    <location>
        <begin position="113"/>
        <end position="138"/>
    </location>
</feature>
<dbReference type="InterPro" id="IPR005693">
    <property type="entry name" value="Mce"/>
</dbReference>
<evidence type="ECO:0000313" key="5">
    <source>
        <dbReference type="Proteomes" id="UP000539313"/>
    </source>
</evidence>
<dbReference type="PANTHER" id="PTHR33371:SF16">
    <property type="entry name" value="MCE-FAMILY PROTEIN MCE3F"/>
    <property type="match status" value="1"/>
</dbReference>
<keyword evidence="5" id="KW-1185">Reference proteome</keyword>
<evidence type="ECO:0000256" key="1">
    <source>
        <dbReference type="SAM" id="MobiDB-lite"/>
    </source>
</evidence>
<protein>
    <submittedName>
        <fullName evidence="4">Phospholipid/cholesterol/gamma-HCH transport system substrate-binding protein</fullName>
    </submittedName>
</protein>
<feature type="compositionally biased region" description="Basic and acidic residues" evidence="1">
    <location>
        <begin position="337"/>
        <end position="356"/>
    </location>
</feature>
<dbReference type="EMBL" id="JACJII010000001">
    <property type="protein sequence ID" value="MBA9001316.1"/>
    <property type="molecule type" value="Genomic_DNA"/>
</dbReference>
<feature type="region of interest" description="Disordered" evidence="1">
    <location>
        <begin position="337"/>
        <end position="430"/>
    </location>
</feature>
<sequence length="493" mass="52683">MILKRGVKIQLLAFLVITVLGVSVVAVRYIGVGRGLLGREYTAYVDLTDSGGVFTNAAVTYRGVTVGRVGPMELTEDGIRVRLIMERGHRIPWEGTTAVVANRSAVGEQYIDLQPTKKPGPDGEVPGPYLGDGGRYDTIPRERTRLPVSTAELLRNVDKLVSSVDPQDLRVVVNELHKAFNGSASDLQALLDDTDRLLRTAEESYPDTEALLTNGRTVLNTQRQMGGHIRQFSRNLNVLTTQLRRDDDALRTVLDRGVPFTAETRRLIDDLSPTLPVLLANLTTTGQVMTSRVAGIRSLFILYPLTVAGAFTVTPGDGTQHLGLVFNMDAPPVCTKGYEETGRRWPQDTSKQRTRTDLGCTEPKNSDKVVRGARNLPPEARQPMPQVPDGATAGAGFPEGGANGGANDGGDGDGGSGEQASGDTTPDEGVTTLVDDTLYVPVSAGSVQLAGYDPATGAVYGPDGKQYLLGYGGGQQQVLGDASWKMLLLGPLS</sequence>
<dbReference type="InterPro" id="IPR003399">
    <property type="entry name" value="Mce/MlaD"/>
</dbReference>
<dbReference type="GO" id="GO:0005576">
    <property type="term" value="C:extracellular region"/>
    <property type="evidence" value="ECO:0007669"/>
    <property type="project" value="TreeGrafter"/>
</dbReference>
<accession>A0A7W3MSZ9</accession>
<dbReference type="InterPro" id="IPR052336">
    <property type="entry name" value="MlaD_Phospholipid_Transporter"/>
</dbReference>
<dbReference type="RefSeq" id="WP_182703671.1">
    <property type="nucleotide sequence ID" value="NZ_JACJII010000001.1"/>
</dbReference>
<comment type="caution">
    <text evidence="4">The sequence shown here is derived from an EMBL/GenBank/DDBJ whole genome shotgun (WGS) entry which is preliminary data.</text>
</comment>
<reference evidence="4 5" key="1">
    <citation type="submission" date="2020-08" db="EMBL/GenBank/DDBJ databases">
        <title>Sequencing the genomes of 1000 actinobacteria strains.</title>
        <authorList>
            <person name="Klenk H.-P."/>
        </authorList>
    </citation>
    <scope>NUCLEOTIDE SEQUENCE [LARGE SCALE GENOMIC DNA]</scope>
    <source>
        <strain evidence="4 5">DSM 45823</strain>
    </source>
</reference>
<dbReference type="Pfam" id="PF02470">
    <property type="entry name" value="MlaD"/>
    <property type="match status" value="1"/>
</dbReference>
<dbReference type="PANTHER" id="PTHR33371">
    <property type="entry name" value="INTERMEMBRANE PHOSPHOLIPID TRANSPORT SYSTEM BINDING PROTEIN MLAD-RELATED"/>
    <property type="match status" value="1"/>
</dbReference>
<proteinExistence type="predicted"/>
<dbReference type="NCBIfam" id="TIGR00996">
    <property type="entry name" value="Mtu_fam_mce"/>
    <property type="match status" value="1"/>
</dbReference>
<evidence type="ECO:0000313" key="4">
    <source>
        <dbReference type="EMBL" id="MBA9001316.1"/>
    </source>
</evidence>
<organism evidence="4 5">
    <name type="scientific">Thermomonospora cellulosilytica</name>
    <dbReference type="NCBI Taxonomy" id="1411118"/>
    <lineage>
        <taxon>Bacteria</taxon>
        <taxon>Bacillati</taxon>
        <taxon>Actinomycetota</taxon>
        <taxon>Actinomycetes</taxon>
        <taxon>Streptosporangiales</taxon>
        <taxon>Thermomonosporaceae</taxon>
        <taxon>Thermomonospora</taxon>
    </lineage>
</organism>
<dbReference type="AlphaFoldDB" id="A0A7W3MSZ9"/>
<feature type="compositionally biased region" description="Gly residues" evidence="1">
    <location>
        <begin position="397"/>
        <end position="417"/>
    </location>
</feature>
<evidence type="ECO:0000259" key="3">
    <source>
        <dbReference type="Pfam" id="PF11887"/>
    </source>
</evidence>
<dbReference type="Pfam" id="PF11887">
    <property type="entry name" value="Mce4_CUP1"/>
    <property type="match status" value="1"/>
</dbReference>
<gene>
    <name evidence="4" type="ORF">HNR21_000198</name>
</gene>
<evidence type="ECO:0000259" key="2">
    <source>
        <dbReference type="Pfam" id="PF02470"/>
    </source>
</evidence>